<evidence type="ECO:0000313" key="2">
    <source>
        <dbReference type="EMBL" id="KKL20466.1"/>
    </source>
</evidence>
<dbReference type="Pfam" id="PF13519">
    <property type="entry name" value="VWA_2"/>
    <property type="match status" value="1"/>
</dbReference>
<reference evidence="2" key="1">
    <citation type="journal article" date="2015" name="Nature">
        <title>Complex archaea that bridge the gap between prokaryotes and eukaryotes.</title>
        <authorList>
            <person name="Spang A."/>
            <person name="Saw J.H."/>
            <person name="Jorgensen S.L."/>
            <person name="Zaremba-Niedzwiedzka K."/>
            <person name="Martijn J."/>
            <person name="Lind A.E."/>
            <person name="van Eijk R."/>
            <person name="Schleper C."/>
            <person name="Guy L."/>
            <person name="Ettema T.J."/>
        </authorList>
    </citation>
    <scope>NUCLEOTIDE SEQUENCE</scope>
</reference>
<gene>
    <name evidence="2" type="ORF">LCGC14_2455170</name>
</gene>
<comment type="caution">
    <text evidence="2">The sequence shown here is derived from an EMBL/GenBank/DDBJ whole genome shotgun (WGS) entry which is preliminary data.</text>
</comment>
<feature type="domain" description="VWFA" evidence="1">
    <location>
        <begin position="47"/>
        <end position="156"/>
    </location>
</feature>
<dbReference type="InterPro" id="IPR036465">
    <property type="entry name" value="vWFA_dom_sf"/>
</dbReference>
<dbReference type="EMBL" id="LAZR01038087">
    <property type="protein sequence ID" value="KKL20466.1"/>
    <property type="molecule type" value="Genomic_DNA"/>
</dbReference>
<dbReference type="SUPFAM" id="SSF53300">
    <property type="entry name" value="vWA-like"/>
    <property type="match status" value="1"/>
</dbReference>
<protein>
    <recommendedName>
        <fullName evidence="1">VWFA domain-containing protein</fullName>
    </recommendedName>
</protein>
<feature type="non-terminal residue" evidence="2">
    <location>
        <position position="213"/>
    </location>
</feature>
<name>A0A0F9DS24_9ZZZZ</name>
<dbReference type="Gene3D" id="3.40.50.410">
    <property type="entry name" value="von Willebrand factor, type A domain"/>
    <property type="match status" value="1"/>
</dbReference>
<proteinExistence type="predicted"/>
<dbReference type="InterPro" id="IPR002035">
    <property type="entry name" value="VWF_A"/>
</dbReference>
<accession>A0A0F9DS24</accession>
<evidence type="ECO:0000259" key="1">
    <source>
        <dbReference type="Pfam" id="PF13519"/>
    </source>
</evidence>
<organism evidence="2">
    <name type="scientific">marine sediment metagenome</name>
    <dbReference type="NCBI Taxonomy" id="412755"/>
    <lineage>
        <taxon>unclassified sequences</taxon>
        <taxon>metagenomes</taxon>
        <taxon>ecological metagenomes</taxon>
    </lineage>
</organism>
<sequence>MKRTAGWTLITILLAAGMVTAAEGVLPVKPDKPDKPAARPERHVDLAICLDTSNSMDGLIGSAKQKLWAVVNELATAKPRPALRVALYQYGNTRLQREVGWVQKVCDLTDDLDTVYGKLFALSTRGGTEYVARVVRAATDELKWSTGKGDLRIIFVAGNEAATQDKKFKLQDICAAAASKGIIVNTIFCGPDSTGRKTGWADAARWADGKYAS</sequence>
<dbReference type="AlphaFoldDB" id="A0A0F9DS24"/>
<dbReference type="CDD" id="cd00198">
    <property type="entry name" value="vWFA"/>
    <property type="match status" value="1"/>
</dbReference>